<reference evidence="1" key="1">
    <citation type="journal article" date="2014" name="Front. Microbiol.">
        <title>High frequency of phylogenetically diverse reductive dehalogenase-homologous genes in deep subseafloor sedimentary metagenomes.</title>
        <authorList>
            <person name="Kawai M."/>
            <person name="Futagami T."/>
            <person name="Toyoda A."/>
            <person name="Takaki Y."/>
            <person name="Nishi S."/>
            <person name="Hori S."/>
            <person name="Arai W."/>
            <person name="Tsubouchi T."/>
            <person name="Morono Y."/>
            <person name="Uchiyama I."/>
            <person name="Ito T."/>
            <person name="Fujiyama A."/>
            <person name="Inagaki F."/>
            <person name="Takami H."/>
        </authorList>
    </citation>
    <scope>NUCLEOTIDE SEQUENCE</scope>
    <source>
        <strain evidence="1">Expedition CK06-06</strain>
    </source>
</reference>
<dbReference type="Gene3D" id="3.40.50.1820">
    <property type="entry name" value="alpha/beta hydrolase"/>
    <property type="match status" value="1"/>
</dbReference>
<feature type="non-terminal residue" evidence="1">
    <location>
        <position position="112"/>
    </location>
</feature>
<evidence type="ECO:0008006" key="2">
    <source>
        <dbReference type="Google" id="ProtNLM"/>
    </source>
</evidence>
<dbReference type="SUPFAM" id="SSF53474">
    <property type="entry name" value="alpha/beta-Hydrolases"/>
    <property type="match status" value="1"/>
</dbReference>
<feature type="non-terminal residue" evidence="1">
    <location>
        <position position="1"/>
    </location>
</feature>
<proteinExistence type="predicted"/>
<comment type="caution">
    <text evidence="1">The sequence shown here is derived from an EMBL/GenBank/DDBJ whole genome shotgun (WGS) entry which is preliminary data.</text>
</comment>
<dbReference type="AlphaFoldDB" id="X0XS81"/>
<dbReference type="InterPro" id="IPR029058">
    <property type="entry name" value="AB_hydrolase_fold"/>
</dbReference>
<organism evidence="1">
    <name type="scientific">marine sediment metagenome</name>
    <dbReference type="NCBI Taxonomy" id="412755"/>
    <lineage>
        <taxon>unclassified sequences</taxon>
        <taxon>metagenomes</taxon>
        <taxon>ecological metagenomes</taxon>
    </lineage>
</organism>
<name>X0XS81_9ZZZZ</name>
<accession>X0XS81</accession>
<dbReference type="EMBL" id="BARS01058164">
    <property type="protein sequence ID" value="GAG46034.1"/>
    <property type="molecule type" value="Genomic_DNA"/>
</dbReference>
<gene>
    <name evidence="1" type="ORF">S01H1_84960</name>
</gene>
<evidence type="ECO:0000313" key="1">
    <source>
        <dbReference type="EMBL" id="GAG46034.1"/>
    </source>
</evidence>
<sequence length="112" mass="11569">TPIVIFLDGAGHFGYAGKVKRGLRQGGYGGRFESFVWTSLLGPGVDHLLVARAGGRAAGLARKIERIRASDGTGPIHLIGLSSGTAVVVAALQRLDDGVMVDNVVLLSSSIS</sequence>
<protein>
    <recommendedName>
        <fullName evidence="2">Alpha/beta hydrolase</fullName>
    </recommendedName>
</protein>